<evidence type="ECO:0000313" key="1">
    <source>
        <dbReference type="EMBL" id="RVX04434.1"/>
    </source>
</evidence>
<name>A0A438J644_VITVI</name>
<dbReference type="AlphaFoldDB" id="A0A438J644"/>
<dbReference type="Proteomes" id="UP000288805">
    <property type="component" value="Unassembled WGS sequence"/>
</dbReference>
<organism evidence="1 2">
    <name type="scientific">Vitis vinifera</name>
    <name type="common">Grape</name>
    <dbReference type="NCBI Taxonomy" id="29760"/>
    <lineage>
        <taxon>Eukaryota</taxon>
        <taxon>Viridiplantae</taxon>
        <taxon>Streptophyta</taxon>
        <taxon>Embryophyta</taxon>
        <taxon>Tracheophyta</taxon>
        <taxon>Spermatophyta</taxon>
        <taxon>Magnoliopsida</taxon>
        <taxon>eudicotyledons</taxon>
        <taxon>Gunneridae</taxon>
        <taxon>Pentapetalae</taxon>
        <taxon>rosids</taxon>
        <taxon>Vitales</taxon>
        <taxon>Vitaceae</taxon>
        <taxon>Viteae</taxon>
        <taxon>Vitis</taxon>
    </lineage>
</organism>
<sequence>MLASRPSVVDPPSPLPLLRFFFGKCTDFCFWVSLPATEWVKGKQTEEVLSIKNTEQGGEHFHIIAQ</sequence>
<evidence type="ECO:0000313" key="2">
    <source>
        <dbReference type="Proteomes" id="UP000288805"/>
    </source>
</evidence>
<comment type="caution">
    <text evidence="1">The sequence shown here is derived from an EMBL/GenBank/DDBJ whole genome shotgun (WGS) entry which is preliminary data.</text>
</comment>
<proteinExistence type="predicted"/>
<dbReference type="EMBL" id="QGNW01000061">
    <property type="protein sequence ID" value="RVX04434.1"/>
    <property type="molecule type" value="Genomic_DNA"/>
</dbReference>
<gene>
    <name evidence="1" type="ORF">CK203_018597</name>
</gene>
<protein>
    <submittedName>
        <fullName evidence="1">Uncharacterized protein</fullName>
    </submittedName>
</protein>
<accession>A0A438J644</accession>
<reference evidence="1 2" key="1">
    <citation type="journal article" date="2018" name="PLoS Genet.">
        <title>Population sequencing reveals clonal diversity and ancestral inbreeding in the grapevine cultivar Chardonnay.</title>
        <authorList>
            <person name="Roach M.J."/>
            <person name="Johnson D.L."/>
            <person name="Bohlmann J."/>
            <person name="van Vuuren H.J."/>
            <person name="Jones S.J."/>
            <person name="Pretorius I.S."/>
            <person name="Schmidt S.A."/>
            <person name="Borneman A.R."/>
        </authorList>
    </citation>
    <scope>NUCLEOTIDE SEQUENCE [LARGE SCALE GENOMIC DNA]</scope>
    <source>
        <strain evidence="2">cv. Chardonnay</strain>
        <tissue evidence="1">Leaf</tissue>
    </source>
</reference>